<sequence>MKFEKLTTGIEIYQALRHTMEDIKEIEVARMYVVEKRGGLSKGSQVLLEERDKLMKVKEAAEAHVYHLADKPGGSLVLGVPDRNAYDIYFSIYSAYKKKEQLLEGKDAIANTRLPQINAATQTLNRELSRLEQELNGLCAADYALVRFTPTKEEN</sequence>
<gene>
    <name evidence="2" type="ORF">CPT_Moonbeam169</name>
</gene>
<evidence type="ECO:0000313" key="2">
    <source>
        <dbReference type="EMBL" id="AIW03567.1"/>
    </source>
</evidence>
<evidence type="ECO:0000313" key="3">
    <source>
        <dbReference type="Proteomes" id="UP000030207"/>
    </source>
</evidence>
<keyword evidence="3" id="KW-1185">Reference proteome</keyword>
<dbReference type="EMBL" id="KM236246">
    <property type="protein sequence ID" value="AIW03567.1"/>
    <property type="molecule type" value="Genomic_DNA"/>
</dbReference>
<evidence type="ECO:0000256" key="1">
    <source>
        <dbReference type="SAM" id="Coils"/>
    </source>
</evidence>
<accession>A0A0A0RNI1</accession>
<feature type="coiled-coil region" evidence="1">
    <location>
        <begin position="114"/>
        <end position="141"/>
    </location>
</feature>
<name>A0A0A0RNI1_9CAUD</name>
<protein>
    <submittedName>
        <fullName evidence="2">Uncharacterized protein</fullName>
    </submittedName>
</protein>
<proteinExistence type="predicted"/>
<dbReference type="KEGG" id="vg:24608144"/>
<dbReference type="GeneID" id="24608144"/>
<reference evidence="2 3" key="1">
    <citation type="submission" date="2014-07" db="EMBL/GenBank/DDBJ databases">
        <title>Complete Genome of Bacillus megaterium Myophage Moonbeam.</title>
        <authorList>
            <person name="Cadungog J.N."/>
            <person name="Khatemi B.E."/>
            <person name="Hernandez A.C."/>
            <person name="Everett G.F.K."/>
        </authorList>
    </citation>
    <scope>NUCLEOTIDE SEQUENCE [LARGE SCALE GENOMIC DNA]</scope>
</reference>
<organism evidence="2 3">
    <name type="scientific">Bacillus phage Moonbeam</name>
    <dbReference type="NCBI Taxonomy" id="1540091"/>
    <lineage>
        <taxon>Viruses</taxon>
        <taxon>Duplodnaviria</taxon>
        <taxon>Heunggongvirae</taxon>
        <taxon>Uroviricota</taxon>
        <taxon>Caudoviricetes</taxon>
        <taxon>Herelleviridae</taxon>
        <taxon>Bastillevirinae</taxon>
        <taxon>Moonbeamvirus</taxon>
        <taxon>Moonbeamvirus moonbeam</taxon>
    </lineage>
</organism>
<keyword evidence="1" id="KW-0175">Coiled coil</keyword>
<dbReference type="Proteomes" id="UP000030207">
    <property type="component" value="Segment"/>
</dbReference>
<dbReference type="RefSeq" id="YP_009151732.1">
    <property type="nucleotide sequence ID" value="NC_027374.1"/>
</dbReference>